<keyword evidence="3" id="KW-1185">Reference proteome</keyword>
<dbReference type="EMBL" id="JAIWYP010000012">
    <property type="protein sequence ID" value="KAH3726088.1"/>
    <property type="molecule type" value="Genomic_DNA"/>
</dbReference>
<reference evidence="2" key="1">
    <citation type="journal article" date="2019" name="bioRxiv">
        <title>The Genome of the Zebra Mussel, Dreissena polymorpha: A Resource for Invasive Species Research.</title>
        <authorList>
            <person name="McCartney M.A."/>
            <person name="Auch B."/>
            <person name="Kono T."/>
            <person name="Mallez S."/>
            <person name="Zhang Y."/>
            <person name="Obille A."/>
            <person name="Becker A."/>
            <person name="Abrahante J.E."/>
            <person name="Garbe J."/>
            <person name="Badalamenti J.P."/>
            <person name="Herman A."/>
            <person name="Mangelson H."/>
            <person name="Liachko I."/>
            <person name="Sullivan S."/>
            <person name="Sone E.D."/>
            <person name="Koren S."/>
            <person name="Silverstein K.A.T."/>
            <person name="Beckman K.B."/>
            <person name="Gohl D.M."/>
        </authorList>
    </citation>
    <scope>NUCLEOTIDE SEQUENCE</scope>
    <source>
        <strain evidence="2">Duluth1</strain>
        <tissue evidence="2">Whole animal</tissue>
    </source>
</reference>
<organism evidence="2 3">
    <name type="scientific">Dreissena polymorpha</name>
    <name type="common">Zebra mussel</name>
    <name type="synonym">Mytilus polymorpha</name>
    <dbReference type="NCBI Taxonomy" id="45954"/>
    <lineage>
        <taxon>Eukaryota</taxon>
        <taxon>Metazoa</taxon>
        <taxon>Spiralia</taxon>
        <taxon>Lophotrochozoa</taxon>
        <taxon>Mollusca</taxon>
        <taxon>Bivalvia</taxon>
        <taxon>Autobranchia</taxon>
        <taxon>Heteroconchia</taxon>
        <taxon>Euheterodonta</taxon>
        <taxon>Imparidentia</taxon>
        <taxon>Neoheterodontei</taxon>
        <taxon>Myida</taxon>
        <taxon>Dreissenoidea</taxon>
        <taxon>Dreissenidae</taxon>
        <taxon>Dreissena</taxon>
    </lineage>
</organism>
<sequence length="108" mass="11966">MNHSRAQPLSIPLEFKQKKHRILFILITSGDNAMNPGPPCLQILFLTITSQIHGTVIFHAGHWIRVVDGKTGWRLHKTLTVGGKPSSTGEMPEEECLRLSQGPLDKGC</sequence>
<dbReference type="Proteomes" id="UP000828390">
    <property type="component" value="Unassembled WGS sequence"/>
</dbReference>
<reference evidence="2" key="2">
    <citation type="submission" date="2020-11" db="EMBL/GenBank/DDBJ databases">
        <authorList>
            <person name="McCartney M.A."/>
            <person name="Auch B."/>
            <person name="Kono T."/>
            <person name="Mallez S."/>
            <person name="Becker A."/>
            <person name="Gohl D.M."/>
            <person name="Silverstein K.A.T."/>
            <person name="Koren S."/>
            <person name="Bechman K.B."/>
            <person name="Herman A."/>
            <person name="Abrahante J.E."/>
            <person name="Garbe J."/>
        </authorList>
    </citation>
    <scope>NUCLEOTIDE SEQUENCE</scope>
    <source>
        <strain evidence="2">Duluth1</strain>
        <tissue evidence="2">Whole animal</tissue>
    </source>
</reference>
<gene>
    <name evidence="2" type="ORF">DPMN_051944</name>
</gene>
<evidence type="ECO:0000256" key="1">
    <source>
        <dbReference type="SAM" id="MobiDB-lite"/>
    </source>
</evidence>
<accession>A0A9D4HQS0</accession>
<protein>
    <submittedName>
        <fullName evidence="2">Uncharacterized protein</fullName>
    </submittedName>
</protein>
<comment type="caution">
    <text evidence="2">The sequence shown here is derived from an EMBL/GenBank/DDBJ whole genome shotgun (WGS) entry which is preliminary data.</text>
</comment>
<feature type="region of interest" description="Disordered" evidence="1">
    <location>
        <begin position="82"/>
        <end position="108"/>
    </location>
</feature>
<name>A0A9D4HQS0_DREPO</name>
<proteinExistence type="predicted"/>
<dbReference type="AlphaFoldDB" id="A0A9D4HQS0"/>
<evidence type="ECO:0000313" key="2">
    <source>
        <dbReference type="EMBL" id="KAH3726088.1"/>
    </source>
</evidence>
<evidence type="ECO:0000313" key="3">
    <source>
        <dbReference type="Proteomes" id="UP000828390"/>
    </source>
</evidence>